<dbReference type="InterPro" id="IPR034457">
    <property type="entry name" value="Organic_radical-activating"/>
</dbReference>
<gene>
    <name evidence="10" type="ORF">ACFQGU_00020</name>
</gene>
<dbReference type="SFLD" id="SFLDG01066">
    <property type="entry name" value="organic_radical-activating_enz"/>
    <property type="match status" value="1"/>
</dbReference>
<dbReference type="PANTHER" id="PTHR30352:SF13">
    <property type="entry name" value="GLYCYL-RADICAL ENZYME ACTIVATING ENZYME YJJW-RELATED"/>
    <property type="match status" value="1"/>
</dbReference>
<dbReference type="InterPro" id="IPR013785">
    <property type="entry name" value="Aldolase_TIM"/>
</dbReference>
<accession>A0ABW1SW57</accession>
<dbReference type="Pfam" id="PF04055">
    <property type="entry name" value="Radical_SAM"/>
    <property type="match status" value="1"/>
</dbReference>
<evidence type="ECO:0000256" key="6">
    <source>
        <dbReference type="ARBA" id="ARBA00023002"/>
    </source>
</evidence>
<comment type="caution">
    <text evidence="10">The sequence shown here is derived from an EMBL/GenBank/DDBJ whole genome shotgun (WGS) entry which is preliminary data.</text>
</comment>
<comment type="cofactor">
    <cofactor evidence="1">
        <name>[4Fe-4S] cluster</name>
        <dbReference type="ChEBI" id="CHEBI:49883"/>
    </cofactor>
</comment>
<name>A0ABW1SW57_9ACTN</name>
<dbReference type="SFLD" id="SFLDS00029">
    <property type="entry name" value="Radical_SAM"/>
    <property type="match status" value="1"/>
</dbReference>
<evidence type="ECO:0000313" key="11">
    <source>
        <dbReference type="Proteomes" id="UP001596138"/>
    </source>
</evidence>
<dbReference type="InterPro" id="IPR001989">
    <property type="entry name" value="Radical_activat_CS"/>
</dbReference>
<evidence type="ECO:0000259" key="9">
    <source>
        <dbReference type="PROSITE" id="PS51918"/>
    </source>
</evidence>
<reference evidence="11" key="1">
    <citation type="journal article" date="2019" name="Int. J. Syst. Evol. Microbiol.">
        <title>The Global Catalogue of Microorganisms (GCM) 10K type strain sequencing project: providing services to taxonomists for standard genome sequencing and annotation.</title>
        <authorList>
            <consortium name="The Broad Institute Genomics Platform"/>
            <consortium name="The Broad Institute Genome Sequencing Center for Infectious Disease"/>
            <person name="Wu L."/>
            <person name="Ma J."/>
        </authorList>
    </citation>
    <scope>NUCLEOTIDE SEQUENCE [LARGE SCALE GENOMIC DNA]</scope>
    <source>
        <strain evidence="11">CGMCC 4.7317</strain>
    </source>
</reference>
<evidence type="ECO:0000256" key="4">
    <source>
        <dbReference type="ARBA" id="ARBA00022691"/>
    </source>
</evidence>
<keyword evidence="11" id="KW-1185">Reference proteome</keyword>
<keyword evidence="5" id="KW-0479">Metal-binding</keyword>
<evidence type="ECO:0000256" key="2">
    <source>
        <dbReference type="ARBA" id="ARBA00009777"/>
    </source>
</evidence>
<dbReference type="SUPFAM" id="SSF102114">
    <property type="entry name" value="Radical SAM enzymes"/>
    <property type="match status" value="1"/>
</dbReference>
<evidence type="ECO:0000256" key="7">
    <source>
        <dbReference type="ARBA" id="ARBA00023004"/>
    </source>
</evidence>
<protein>
    <submittedName>
        <fullName evidence="10">Radical SAM protein</fullName>
    </submittedName>
</protein>
<organism evidence="10 11">
    <name type="scientific">Longivirga aurantiaca</name>
    <dbReference type="NCBI Taxonomy" id="1837743"/>
    <lineage>
        <taxon>Bacteria</taxon>
        <taxon>Bacillati</taxon>
        <taxon>Actinomycetota</taxon>
        <taxon>Actinomycetes</taxon>
        <taxon>Sporichthyales</taxon>
        <taxon>Sporichthyaceae</taxon>
        <taxon>Longivirga</taxon>
    </lineage>
</organism>
<keyword evidence="7" id="KW-0408">Iron</keyword>
<evidence type="ECO:0000256" key="5">
    <source>
        <dbReference type="ARBA" id="ARBA00022723"/>
    </source>
</evidence>
<proteinExistence type="inferred from homology"/>
<dbReference type="PANTHER" id="PTHR30352">
    <property type="entry name" value="PYRUVATE FORMATE-LYASE-ACTIVATING ENZYME"/>
    <property type="match status" value="1"/>
</dbReference>
<dbReference type="PROSITE" id="PS01087">
    <property type="entry name" value="RADICAL_ACTIVATING"/>
    <property type="match status" value="1"/>
</dbReference>
<evidence type="ECO:0000313" key="10">
    <source>
        <dbReference type="EMBL" id="MFC6236247.1"/>
    </source>
</evidence>
<dbReference type="CDD" id="cd01335">
    <property type="entry name" value="Radical_SAM"/>
    <property type="match status" value="1"/>
</dbReference>
<keyword evidence="8" id="KW-0411">Iron-sulfur</keyword>
<keyword evidence="3" id="KW-0004">4Fe-4S</keyword>
<dbReference type="RefSeq" id="WP_386763296.1">
    <property type="nucleotide sequence ID" value="NZ_JBHSTI010000001.1"/>
</dbReference>
<dbReference type="EMBL" id="JBHSTI010000001">
    <property type="protein sequence ID" value="MFC6236247.1"/>
    <property type="molecule type" value="Genomic_DNA"/>
</dbReference>
<sequence>MSQPLGLLADVVPFSWVDGPGNRFAVFLQGCNLDCLVCHNPHTMPLQTPLARSVTVAELVDEVRPQAPYLSGVTVSGGEATLQAPFVAAWFDALREDPATAHLTRFVDSNGCADDEVWDLLLPRTEGVMLDLKALDLGTHLELTGSSNFPVLRSLDRLALAHKLAEVRLLIVPGRNDSEETLRRTGAYVAARAPGVPVRVIGFRPHGVRAAARSIPEPTPEERAHYGAWVAESVGADLVTVV</sequence>
<dbReference type="PROSITE" id="PS51918">
    <property type="entry name" value="RADICAL_SAM"/>
    <property type="match status" value="1"/>
</dbReference>
<dbReference type="Gene3D" id="3.20.20.70">
    <property type="entry name" value="Aldolase class I"/>
    <property type="match status" value="1"/>
</dbReference>
<dbReference type="InterPro" id="IPR007197">
    <property type="entry name" value="rSAM"/>
</dbReference>
<evidence type="ECO:0000256" key="8">
    <source>
        <dbReference type="ARBA" id="ARBA00023014"/>
    </source>
</evidence>
<evidence type="ECO:0000256" key="3">
    <source>
        <dbReference type="ARBA" id="ARBA00022485"/>
    </source>
</evidence>
<keyword evidence="4" id="KW-0949">S-adenosyl-L-methionine</keyword>
<dbReference type="InterPro" id="IPR058240">
    <property type="entry name" value="rSAM_sf"/>
</dbReference>
<keyword evidence="6" id="KW-0560">Oxidoreductase</keyword>
<feature type="domain" description="Radical SAM core" evidence="9">
    <location>
        <begin position="17"/>
        <end position="241"/>
    </location>
</feature>
<evidence type="ECO:0000256" key="1">
    <source>
        <dbReference type="ARBA" id="ARBA00001966"/>
    </source>
</evidence>
<dbReference type="Proteomes" id="UP001596138">
    <property type="component" value="Unassembled WGS sequence"/>
</dbReference>
<comment type="similarity">
    <text evidence="2">Belongs to the organic radical-activating enzymes family.</text>
</comment>